<feature type="domain" description="Helicase HerA central" evidence="2">
    <location>
        <begin position="127"/>
        <end position="374"/>
    </location>
</feature>
<dbReference type="EMBL" id="LJSX01000001">
    <property type="protein sequence ID" value="KPQ12550.1"/>
    <property type="molecule type" value="Genomic_DNA"/>
</dbReference>
<evidence type="ECO:0000259" key="2">
    <source>
        <dbReference type="Pfam" id="PF01935"/>
    </source>
</evidence>
<feature type="compositionally biased region" description="Basic and acidic residues" evidence="1">
    <location>
        <begin position="544"/>
        <end position="559"/>
    </location>
</feature>
<dbReference type="Pfam" id="PF01935">
    <property type="entry name" value="DUF87"/>
    <property type="match status" value="1"/>
</dbReference>
<dbReference type="InterPro" id="IPR002789">
    <property type="entry name" value="HerA_central"/>
</dbReference>
<dbReference type="Proteomes" id="UP000182800">
    <property type="component" value="Unassembled WGS sequence"/>
</dbReference>
<dbReference type="RefSeq" id="WP_074446544.1">
    <property type="nucleotide sequence ID" value="NZ_FMBM01000003.1"/>
</dbReference>
<dbReference type="PANTHER" id="PTHR42957:SF1">
    <property type="entry name" value="HELICASE MJ1565-RELATED"/>
    <property type="match status" value="1"/>
</dbReference>
<dbReference type="GO" id="GO:0016787">
    <property type="term" value="F:hydrolase activity"/>
    <property type="evidence" value="ECO:0007669"/>
    <property type="project" value="UniProtKB-KW"/>
</dbReference>
<reference evidence="3 5" key="1">
    <citation type="submission" date="2015-09" db="EMBL/GenBank/DDBJ databases">
        <title>Identification and resolution of microdiversity through metagenomic sequencing of parallel consortia.</title>
        <authorList>
            <person name="Nelson W.C."/>
            <person name="Romine M.F."/>
            <person name="Lindemann S.R."/>
        </authorList>
    </citation>
    <scope>NUCLEOTIDE SEQUENCE [LARGE SCALE GENOMIC DNA]</scope>
    <source>
        <strain evidence="3">HL-109</strain>
    </source>
</reference>
<dbReference type="AlphaFoldDB" id="A0A0P7XB38"/>
<dbReference type="InterPro" id="IPR008571">
    <property type="entry name" value="HerA-like"/>
</dbReference>
<reference evidence="4 6" key="2">
    <citation type="submission" date="2016-08" db="EMBL/GenBank/DDBJ databases">
        <authorList>
            <person name="Varghese N."/>
            <person name="Submissions Spin"/>
        </authorList>
    </citation>
    <scope>NUCLEOTIDE SEQUENCE [LARGE SCALE GENOMIC DNA]</scope>
    <source>
        <strain evidence="4 6">HL-109</strain>
    </source>
</reference>
<dbReference type="Gene3D" id="3.40.50.300">
    <property type="entry name" value="P-loop containing nucleotide triphosphate hydrolases"/>
    <property type="match status" value="2"/>
</dbReference>
<evidence type="ECO:0000313" key="6">
    <source>
        <dbReference type="Proteomes" id="UP000182800"/>
    </source>
</evidence>
<dbReference type="EMBL" id="FMBM01000003">
    <property type="protein sequence ID" value="SCC82774.1"/>
    <property type="molecule type" value="Genomic_DNA"/>
</dbReference>
<sequence>MQNRDHCIETIPVAAQADAGFGTLVDLAGAHAGIWLTSRDSVTVGDFIAIATPQSQTIAVITTITEAGAETGAHARIDMLGEVLQLPDGRSAFQRGVSSYPRLGAPVVPMQRDTLRDIHTRRDSRAIALGTLALDAQVTAYIDIDEMLTKHFAVLGTTGVGKSSGIALMLRAVLAERPRQRIFLLDPHAEYANCFETSQMRLITPENLRLPFWMFAFEEFVDALFRARPGVDAEVNLLAQAIMDAKAAYAQERSGTGASLRRPGSGGTGGFTVDTPAPYRLADLLRLLDEGMGRLENRSEVPIYQRLIARIRSLSQDPRYAFMFADANIGGDTMVETLDGLFNLTDQRRRITVMQLAGLPAEVVDSVVSVLARLAFELGLWSGGAVPLLFVCEEAHRYAPAERHLGFGPTKKAISRIAKEGRKYGIGLGLVTQRPADLDPPIISQCSTLFAMRMANDRDQAIVKSAVSDAAESLVAFVPALGIREVFAFGEAVPLPMRIRFDSLPAQFLPGPNNNLGARSETALTHGDIAAVIARWRRAGSMRETGEGFSGDHDMDVTPRRTTTPLPPDKANGVPHPGSGPGSAAKMPANAGQVETLRDEDLMPQEFSALQSTLLRRRLF</sequence>
<feature type="region of interest" description="Disordered" evidence="1">
    <location>
        <begin position="543"/>
        <end position="590"/>
    </location>
</feature>
<dbReference type="SUPFAM" id="SSF52540">
    <property type="entry name" value="P-loop containing nucleoside triphosphate hydrolases"/>
    <property type="match status" value="1"/>
</dbReference>
<dbReference type="PANTHER" id="PTHR42957">
    <property type="entry name" value="HELICASE MJ1565-RELATED"/>
    <property type="match status" value="1"/>
</dbReference>
<organism evidence="3 5">
    <name type="scientific">Saliniramus fredricksonii</name>
    <dbReference type="NCBI Taxonomy" id="1653334"/>
    <lineage>
        <taxon>Bacteria</taxon>
        <taxon>Pseudomonadati</taxon>
        <taxon>Pseudomonadota</taxon>
        <taxon>Alphaproteobacteria</taxon>
        <taxon>Hyphomicrobiales</taxon>
        <taxon>Salinarimonadaceae</taxon>
        <taxon>Saliniramus</taxon>
    </lineage>
</organism>
<name>A0A0P7XB38_9HYPH</name>
<dbReference type="STRING" id="1653334.GA0071312_3785"/>
<keyword evidence="6" id="KW-1185">Reference proteome</keyword>
<comment type="caution">
    <text evidence="3">The sequence shown here is derived from an EMBL/GenBank/DDBJ whole genome shotgun (WGS) entry which is preliminary data.</text>
</comment>
<protein>
    <submittedName>
        <fullName evidence="3">Putative enzyme with P-loop containing nucleotide triphosphate hydrolase domain YjgR</fullName>
    </submittedName>
</protein>
<evidence type="ECO:0000313" key="5">
    <source>
        <dbReference type="Proteomes" id="UP000050497"/>
    </source>
</evidence>
<accession>A0A0P7XB38</accession>
<proteinExistence type="predicted"/>
<dbReference type="PATRIC" id="fig|1653334.4.peg.1800"/>
<evidence type="ECO:0000256" key="1">
    <source>
        <dbReference type="SAM" id="MobiDB-lite"/>
    </source>
</evidence>
<dbReference type="Proteomes" id="UP000050497">
    <property type="component" value="Unassembled WGS sequence"/>
</dbReference>
<dbReference type="InterPro" id="IPR027417">
    <property type="entry name" value="P-loop_NTPase"/>
</dbReference>
<keyword evidence="3" id="KW-0378">Hydrolase</keyword>
<dbReference type="OrthoDB" id="9806951at2"/>
<evidence type="ECO:0000313" key="3">
    <source>
        <dbReference type="EMBL" id="KPQ12550.1"/>
    </source>
</evidence>
<gene>
    <name evidence="3" type="primary">yjgR</name>
    <name evidence="4" type="ORF">GA0071312_3785</name>
    <name evidence="3" type="ORF">HLUCCO17_00215</name>
</gene>
<evidence type="ECO:0000313" key="4">
    <source>
        <dbReference type="EMBL" id="SCC82774.1"/>
    </source>
</evidence>